<accession>M2QG21</accession>
<keyword evidence="2" id="KW-1185">Reference proteome</keyword>
<sequence>MHFMTPAELSKLKKLDVTVYVDRGSSGPGDAPSTFLLGLPPNRVSELIINYHYADCERRQFRLNAMGGMSLPIFEQMDGILTFSRFQWLEKVVVRLWGLLPEGKEHLSEISVVLPPAVTQDGSFGEP</sequence>
<dbReference type="EMBL" id="KB445827">
    <property type="protein sequence ID" value="EMD30960.1"/>
    <property type="molecule type" value="Genomic_DNA"/>
</dbReference>
<name>M2QG21_CERS8</name>
<organism evidence="1 2">
    <name type="scientific">Ceriporiopsis subvermispora (strain B)</name>
    <name type="common">White-rot fungus</name>
    <name type="synonym">Gelatoporia subvermispora</name>
    <dbReference type="NCBI Taxonomy" id="914234"/>
    <lineage>
        <taxon>Eukaryota</taxon>
        <taxon>Fungi</taxon>
        <taxon>Dikarya</taxon>
        <taxon>Basidiomycota</taxon>
        <taxon>Agaricomycotina</taxon>
        <taxon>Agaricomycetes</taxon>
        <taxon>Polyporales</taxon>
        <taxon>Gelatoporiaceae</taxon>
        <taxon>Gelatoporia</taxon>
    </lineage>
</organism>
<gene>
    <name evidence="1" type="ORF">CERSUDRAFT_100814</name>
</gene>
<reference evidence="1 2" key="1">
    <citation type="journal article" date="2012" name="Proc. Natl. Acad. Sci. U.S.A.">
        <title>Comparative genomics of Ceriporiopsis subvermispora and Phanerochaete chrysosporium provide insight into selective ligninolysis.</title>
        <authorList>
            <person name="Fernandez-Fueyo E."/>
            <person name="Ruiz-Duenas F.J."/>
            <person name="Ferreira P."/>
            <person name="Floudas D."/>
            <person name="Hibbett D.S."/>
            <person name="Canessa P."/>
            <person name="Larrondo L.F."/>
            <person name="James T.Y."/>
            <person name="Seelenfreund D."/>
            <person name="Lobos S."/>
            <person name="Polanco R."/>
            <person name="Tello M."/>
            <person name="Honda Y."/>
            <person name="Watanabe T."/>
            <person name="Watanabe T."/>
            <person name="Ryu J.S."/>
            <person name="Kubicek C.P."/>
            <person name="Schmoll M."/>
            <person name="Gaskell J."/>
            <person name="Hammel K.E."/>
            <person name="St John F.J."/>
            <person name="Vanden Wymelenberg A."/>
            <person name="Sabat G."/>
            <person name="Splinter BonDurant S."/>
            <person name="Syed K."/>
            <person name="Yadav J.S."/>
            <person name="Doddapaneni H."/>
            <person name="Subramanian V."/>
            <person name="Lavin J.L."/>
            <person name="Oguiza J.A."/>
            <person name="Perez G."/>
            <person name="Pisabarro A.G."/>
            <person name="Ramirez L."/>
            <person name="Santoyo F."/>
            <person name="Master E."/>
            <person name="Coutinho P.M."/>
            <person name="Henrissat B."/>
            <person name="Lombard V."/>
            <person name="Magnuson J.K."/>
            <person name="Kuees U."/>
            <person name="Hori C."/>
            <person name="Igarashi K."/>
            <person name="Samejima M."/>
            <person name="Held B.W."/>
            <person name="Barry K.W."/>
            <person name="LaButti K.M."/>
            <person name="Lapidus A."/>
            <person name="Lindquist E.A."/>
            <person name="Lucas S.M."/>
            <person name="Riley R."/>
            <person name="Salamov A.A."/>
            <person name="Hoffmeister D."/>
            <person name="Schwenk D."/>
            <person name="Hadar Y."/>
            <person name="Yarden O."/>
            <person name="de Vries R.P."/>
            <person name="Wiebenga A."/>
            <person name="Stenlid J."/>
            <person name="Eastwood D."/>
            <person name="Grigoriev I.V."/>
            <person name="Berka R.M."/>
            <person name="Blanchette R.A."/>
            <person name="Kersten P."/>
            <person name="Martinez A.T."/>
            <person name="Vicuna R."/>
            <person name="Cullen D."/>
        </authorList>
    </citation>
    <scope>NUCLEOTIDE SEQUENCE [LARGE SCALE GENOMIC DNA]</scope>
    <source>
        <strain evidence="1 2">B</strain>
    </source>
</reference>
<evidence type="ECO:0000313" key="1">
    <source>
        <dbReference type="EMBL" id="EMD30960.1"/>
    </source>
</evidence>
<dbReference type="Proteomes" id="UP000016930">
    <property type="component" value="Unassembled WGS sequence"/>
</dbReference>
<dbReference type="AlphaFoldDB" id="M2QG21"/>
<dbReference type="HOGENOM" id="CLU_1970270_0_0_1"/>
<protein>
    <submittedName>
        <fullName evidence="1">Uncharacterized protein</fullName>
    </submittedName>
</protein>
<proteinExistence type="predicted"/>
<evidence type="ECO:0000313" key="2">
    <source>
        <dbReference type="Proteomes" id="UP000016930"/>
    </source>
</evidence>